<gene>
    <name evidence="1" type="primary">tssJ</name>
    <name evidence="1" type="ORF">WKW82_06130</name>
</gene>
<dbReference type="Pfam" id="PF12790">
    <property type="entry name" value="T6SS-SciN"/>
    <property type="match status" value="1"/>
</dbReference>
<dbReference type="Proteomes" id="UP001385892">
    <property type="component" value="Unassembled WGS sequence"/>
</dbReference>
<sequence>MRTRSVTHAASPQCKSARATRYRFLATLLCAAVLAGCASPVATLGTVAKVALEVSGLTKPELPEMQKPPRKVPVSIATGNNLNAGDNGRPLSAVMRIYKLKDTTAFYQAPFDAFVTAGRDKAALGDDLIESRDITLIPDRQFNLSEILPRTVNAMGIVVLFHSPGGQRWRVAFDAAEAEKTGVVIGAHACALTVTQGAVLDIQGHGQSEPPRNYNRLAQVNCKT</sequence>
<reference evidence="1 2" key="1">
    <citation type="submission" date="2024-03" db="EMBL/GenBank/DDBJ databases">
        <title>Novel species of the genus Variovorax.</title>
        <authorList>
            <person name="Liu Q."/>
            <person name="Xin Y.-H."/>
        </authorList>
    </citation>
    <scope>NUCLEOTIDE SEQUENCE [LARGE SCALE GENOMIC DNA]</scope>
    <source>
        <strain evidence="1 2">KACC 18900</strain>
    </source>
</reference>
<dbReference type="RefSeq" id="WP_340341357.1">
    <property type="nucleotide sequence ID" value="NZ_JBBKZT010000002.1"/>
</dbReference>
<name>A0ABU8WH46_9BURK</name>
<dbReference type="InterPro" id="IPR017734">
    <property type="entry name" value="T6SS_SciN"/>
</dbReference>
<protein>
    <submittedName>
        <fullName evidence="1">Type VI secretion system lipoprotein TssJ</fullName>
    </submittedName>
</protein>
<accession>A0ABU8WH46</accession>
<evidence type="ECO:0000313" key="2">
    <source>
        <dbReference type="Proteomes" id="UP001385892"/>
    </source>
</evidence>
<dbReference type="PANTHER" id="PTHR37625:SF4">
    <property type="entry name" value="OUTER MEMBRANE LIPOPROTEIN"/>
    <property type="match status" value="1"/>
</dbReference>
<dbReference type="InterPro" id="IPR038706">
    <property type="entry name" value="Type_VI_SciN-like_sf"/>
</dbReference>
<dbReference type="EMBL" id="JBBKZT010000002">
    <property type="protein sequence ID" value="MEJ8846215.1"/>
    <property type="molecule type" value="Genomic_DNA"/>
</dbReference>
<dbReference type="NCBIfam" id="TIGR03352">
    <property type="entry name" value="VI_chp_3"/>
    <property type="match status" value="1"/>
</dbReference>
<keyword evidence="2" id="KW-1185">Reference proteome</keyword>
<comment type="caution">
    <text evidence="1">The sequence shown here is derived from an EMBL/GenBank/DDBJ whole genome shotgun (WGS) entry which is preliminary data.</text>
</comment>
<dbReference type="PANTHER" id="PTHR37625">
    <property type="entry name" value="OUTER MEMBRANE LIPOPROTEIN-RELATED"/>
    <property type="match status" value="1"/>
</dbReference>
<evidence type="ECO:0000313" key="1">
    <source>
        <dbReference type="EMBL" id="MEJ8846215.1"/>
    </source>
</evidence>
<proteinExistence type="predicted"/>
<dbReference type="Gene3D" id="2.60.40.4150">
    <property type="entry name" value="Type VI secretion system, lipoprotein SciN"/>
    <property type="match status" value="1"/>
</dbReference>
<keyword evidence="1" id="KW-0449">Lipoprotein</keyword>
<organism evidence="1 2">
    <name type="scientific">Variovorax rhizosphaerae</name>
    <dbReference type="NCBI Taxonomy" id="1836200"/>
    <lineage>
        <taxon>Bacteria</taxon>
        <taxon>Pseudomonadati</taxon>
        <taxon>Pseudomonadota</taxon>
        <taxon>Betaproteobacteria</taxon>
        <taxon>Burkholderiales</taxon>
        <taxon>Comamonadaceae</taxon>
        <taxon>Variovorax</taxon>
    </lineage>
</organism>